<evidence type="ECO:0000256" key="8">
    <source>
        <dbReference type="ARBA" id="ARBA00022777"/>
    </source>
</evidence>
<dbReference type="EC" id="2.7.13.3" evidence="2"/>
<dbReference type="SMART" id="SM00387">
    <property type="entry name" value="HATPase_c"/>
    <property type="match status" value="1"/>
</dbReference>
<keyword evidence="17" id="KW-1185">Reference proteome</keyword>
<evidence type="ECO:0000256" key="5">
    <source>
        <dbReference type="ARBA" id="ARBA00022553"/>
    </source>
</evidence>
<proteinExistence type="predicted"/>
<dbReference type="Pfam" id="PF02895">
    <property type="entry name" value="H-kinase_dim"/>
    <property type="match status" value="1"/>
</dbReference>
<sequence>MDMNDALQTFFAESRELLDDMEAALLGLHQSDDPTETVNAIFRAAHTIKGSAGLFGLDPLVAFTHVAESVLDEVRDGRVDIGEALVSLLLACADHLRSLVDAAEADPVNADAALIARGEPLLAQLRTYLAPRHEVAEVEVPVERLASAQADGDDAWHISLRFGPDVLRNGMDPLSFLRYLGTLGTIVGIVTLPEALPAADEMDPESCYLGFEIALRSKADKATIESVFDFVLDDCKLLIVPPRSRIEEYIAVLKQMPDEGVRLGEMLVNAGTVTAHELEAALQRQADVRTAAAVLEPTAATPLLGDMLVQQGSAPANVVEAALDKQKRARDSKAQEGQSIRIDADKLDRLINLVGELIIASAGANLIARATRNVELQEAHSVLGNLVEEVRDSALQLRMVKIGGTFSRFQRVVHDVSRELGKDIALVVSGEDTELDKTVVEKIGDPLTHLVRNSMDHGIESPELRAQRGKPARGTVKLNAYHDSGSIVIEVSDDGGGLNRDRILAKAVERGLVEAGKTLSDAEIYDLVFEPGFSTAEKVTNLSGRGVGMDVVKRNITALRGSVSIGSELGRGTTVTVRLPLTLAIINGFQIGVGRAVFVVPLDVVEECVEFKDDGGQHDYVDLRGQVLPFIRMREFFGVSGPRSARPNIVVVKHAGLKFGLVVDTLLGEAQTVIKPLSKMFGQVRGISGSSILGSGDVALILDVPALAQHASPPARASTSAQITAASAD</sequence>
<dbReference type="InterPro" id="IPR051315">
    <property type="entry name" value="Bact_Chemotaxis_CheA"/>
</dbReference>
<keyword evidence="8" id="KW-0418">Kinase</keyword>
<evidence type="ECO:0000256" key="3">
    <source>
        <dbReference type="ARBA" id="ARBA00021495"/>
    </source>
</evidence>
<dbReference type="GO" id="GO:0004673">
    <property type="term" value="F:protein histidine kinase activity"/>
    <property type="evidence" value="ECO:0007669"/>
    <property type="project" value="UniProtKB-EC"/>
</dbReference>
<evidence type="ECO:0000256" key="11">
    <source>
        <dbReference type="ARBA" id="ARBA00035100"/>
    </source>
</evidence>
<dbReference type="PANTHER" id="PTHR43395:SF10">
    <property type="entry name" value="CHEMOTAXIS PROTEIN CHEA"/>
    <property type="match status" value="1"/>
</dbReference>
<dbReference type="SUPFAM" id="SSF50341">
    <property type="entry name" value="CheW-like"/>
    <property type="match status" value="1"/>
</dbReference>
<evidence type="ECO:0000256" key="9">
    <source>
        <dbReference type="ARBA" id="ARBA00022840"/>
    </source>
</evidence>
<name>A0ABZ0CVA0_9BURK</name>
<evidence type="ECO:0000256" key="2">
    <source>
        <dbReference type="ARBA" id="ARBA00012438"/>
    </source>
</evidence>
<keyword evidence="7" id="KW-0547">Nucleotide-binding</keyword>
<comment type="function">
    <text evidence="11">Involved in the transmission of sensory signals from the chemoreceptors to the flagellar motors. CheA is autophosphorylated; it can transfer its phosphate group to either CheB or CheY.</text>
</comment>
<dbReference type="PROSITE" id="PS50851">
    <property type="entry name" value="CHEW"/>
    <property type="match status" value="1"/>
</dbReference>
<evidence type="ECO:0000256" key="6">
    <source>
        <dbReference type="ARBA" id="ARBA00022679"/>
    </source>
</evidence>
<reference evidence="16 17" key="1">
    <citation type="submission" date="2023-10" db="EMBL/GenBank/DDBJ databases">
        <title>Bacteria for the degradation of biodegradable plastic PBAT(Polybutylene adipate terephthalate).</title>
        <authorList>
            <person name="Weon H.-Y."/>
            <person name="Yeon J."/>
        </authorList>
    </citation>
    <scope>NUCLEOTIDE SEQUENCE [LARGE SCALE GENOMIC DNA]</scope>
    <source>
        <strain evidence="16 17">SBD 7-3</strain>
    </source>
</reference>
<dbReference type="InterPro" id="IPR004358">
    <property type="entry name" value="Sig_transdc_His_kin-like_C"/>
</dbReference>
<dbReference type="SMART" id="SM01231">
    <property type="entry name" value="H-kinase_dim"/>
    <property type="match status" value="1"/>
</dbReference>
<dbReference type="Pfam" id="PF01584">
    <property type="entry name" value="CheW"/>
    <property type="match status" value="1"/>
</dbReference>
<dbReference type="SMART" id="SM00073">
    <property type="entry name" value="HPT"/>
    <property type="match status" value="1"/>
</dbReference>
<dbReference type="InterPro" id="IPR036890">
    <property type="entry name" value="HATPase_C_sf"/>
</dbReference>
<keyword evidence="9" id="KW-0067">ATP-binding</keyword>
<dbReference type="RefSeq" id="WP_316701783.1">
    <property type="nucleotide sequence ID" value="NZ_CP136336.1"/>
</dbReference>
<dbReference type="InterPro" id="IPR036641">
    <property type="entry name" value="HPT_dom_sf"/>
</dbReference>
<dbReference type="CDD" id="cd16916">
    <property type="entry name" value="HATPase_CheA-like"/>
    <property type="match status" value="1"/>
</dbReference>
<dbReference type="InterPro" id="IPR004105">
    <property type="entry name" value="CheA-like_dim"/>
</dbReference>
<evidence type="ECO:0000256" key="12">
    <source>
        <dbReference type="PROSITE-ProRule" id="PRU00110"/>
    </source>
</evidence>
<dbReference type="InterPro" id="IPR005467">
    <property type="entry name" value="His_kinase_dom"/>
</dbReference>
<dbReference type="CDD" id="cd00731">
    <property type="entry name" value="CheA_reg"/>
    <property type="match status" value="1"/>
</dbReference>
<evidence type="ECO:0000256" key="1">
    <source>
        <dbReference type="ARBA" id="ARBA00000085"/>
    </source>
</evidence>
<evidence type="ECO:0000256" key="7">
    <source>
        <dbReference type="ARBA" id="ARBA00022741"/>
    </source>
</evidence>
<dbReference type="InterPro" id="IPR003594">
    <property type="entry name" value="HATPase_dom"/>
</dbReference>
<dbReference type="Pfam" id="PF02518">
    <property type="entry name" value="HATPase_c"/>
    <property type="match status" value="1"/>
</dbReference>
<evidence type="ECO:0000256" key="4">
    <source>
        <dbReference type="ARBA" id="ARBA00022500"/>
    </source>
</evidence>
<comment type="catalytic activity">
    <reaction evidence="1">
        <text>ATP + protein L-histidine = ADP + protein N-phospho-L-histidine.</text>
        <dbReference type="EC" id="2.7.13.3"/>
    </reaction>
</comment>
<dbReference type="InterPro" id="IPR008207">
    <property type="entry name" value="Sig_transdc_His_kin_Hpt_dom"/>
</dbReference>
<feature type="domain" description="CheW-like" evidence="14">
    <location>
        <begin position="575"/>
        <end position="713"/>
    </location>
</feature>
<dbReference type="Gene3D" id="3.30.565.10">
    <property type="entry name" value="Histidine kinase-like ATPase, C-terminal domain"/>
    <property type="match status" value="1"/>
</dbReference>
<dbReference type="SMART" id="SM00260">
    <property type="entry name" value="CheW"/>
    <property type="match status" value="1"/>
</dbReference>
<keyword evidence="4" id="KW-0145">Chemotaxis</keyword>
<keyword evidence="5 12" id="KW-0597">Phosphoprotein</keyword>
<dbReference type="CDD" id="cd00088">
    <property type="entry name" value="HPT"/>
    <property type="match status" value="1"/>
</dbReference>
<keyword evidence="10" id="KW-0902">Two-component regulatory system</keyword>
<feature type="domain" description="Histidine kinase" evidence="13">
    <location>
        <begin position="307"/>
        <end position="583"/>
    </location>
</feature>
<feature type="domain" description="HPt" evidence="15">
    <location>
        <begin position="1"/>
        <end position="103"/>
    </location>
</feature>
<evidence type="ECO:0000259" key="15">
    <source>
        <dbReference type="PROSITE" id="PS50894"/>
    </source>
</evidence>
<dbReference type="InterPro" id="IPR036097">
    <property type="entry name" value="HisK_dim/P_sf"/>
</dbReference>
<dbReference type="SUPFAM" id="SSF47384">
    <property type="entry name" value="Homodimeric domain of signal transducing histidine kinase"/>
    <property type="match status" value="1"/>
</dbReference>
<accession>A0ABZ0CVA0</accession>
<feature type="modified residue" description="Phosphohistidine" evidence="12">
    <location>
        <position position="46"/>
    </location>
</feature>
<dbReference type="InterPro" id="IPR036061">
    <property type="entry name" value="CheW-like_dom_sf"/>
</dbReference>
<dbReference type="Gene3D" id="2.30.30.40">
    <property type="entry name" value="SH3 Domains"/>
    <property type="match status" value="1"/>
</dbReference>
<dbReference type="PRINTS" id="PR00344">
    <property type="entry name" value="BCTRLSENSOR"/>
</dbReference>
<dbReference type="Pfam" id="PF01627">
    <property type="entry name" value="Hpt"/>
    <property type="match status" value="1"/>
</dbReference>
<protein>
    <recommendedName>
        <fullName evidence="3">Chemotaxis protein CheA</fullName>
        <ecNumber evidence="2">2.7.13.3</ecNumber>
    </recommendedName>
</protein>
<evidence type="ECO:0000259" key="13">
    <source>
        <dbReference type="PROSITE" id="PS50109"/>
    </source>
</evidence>
<dbReference type="PROSITE" id="PS50109">
    <property type="entry name" value="HIS_KIN"/>
    <property type="match status" value="1"/>
</dbReference>
<evidence type="ECO:0000256" key="10">
    <source>
        <dbReference type="ARBA" id="ARBA00023012"/>
    </source>
</evidence>
<organism evidence="16 17">
    <name type="scientific">Piscinibacter gummiphilus</name>
    <dbReference type="NCBI Taxonomy" id="946333"/>
    <lineage>
        <taxon>Bacteria</taxon>
        <taxon>Pseudomonadati</taxon>
        <taxon>Pseudomonadota</taxon>
        <taxon>Betaproteobacteria</taxon>
        <taxon>Burkholderiales</taxon>
        <taxon>Sphaerotilaceae</taxon>
        <taxon>Piscinibacter</taxon>
    </lineage>
</organism>
<dbReference type="PROSITE" id="PS50894">
    <property type="entry name" value="HPT"/>
    <property type="match status" value="1"/>
</dbReference>
<dbReference type="InterPro" id="IPR002545">
    <property type="entry name" value="CheW-lke_dom"/>
</dbReference>
<evidence type="ECO:0000259" key="14">
    <source>
        <dbReference type="PROSITE" id="PS50851"/>
    </source>
</evidence>
<dbReference type="SUPFAM" id="SSF55874">
    <property type="entry name" value="ATPase domain of HSP90 chaperone/DNA topoisomerase II/histidine kinase"/>
    <property type="match status" value="1"/>
</dbReference>
<dbReference type="Gene3D" id="1.10.287.560">
    <property type="entry name" value="Histidine kinase CheA-like, homodimeric domain"/>
    <property type="match status" value="1"/>
</dbReference>
<dbReference type="SUPFAM" id="SSF47226">
    <property type="entry name" value="Histidine-containing phosphotransfer domain, HPT domain"/>
    <property type="match status" value="1"/>
</dbReference>
<dbReference type="InterPro" id="IPR037006">
    <property type="entry name" value="CheA-like_homodim_sf"/>
</dbReference>
<evidence type="ECO:0000313" key="17">
    <source>
        <dbReference type="Proteomes" id="UP001303946"/>
    </source>
</evidence>
<dbReference type="Proteomes" id="UP001303946">
    <property type="component" value="Chromosome"/>
</dbReference>
<keyword evidence="6 16" id="KW-0808">Transferase</keyword>
<dbReference type="PANTHER" id="PTHR43395">
    <property type="entry name" value="SENSOR HISTIDINE KINASE CHEA"/>
    <property type="match status" value="1"/>
</dbReference>
<gene>
    <name evidence="16" type="ORF">RXV79_02275</name>
</gene>
<dbReference type="Gene3D" id="1.20.120.160">
    <property type="entry name" value="HPT domain"/>
    <property type="match status" value="1"/>
</dbReference>
<evidence type="ECO:0000313" key="16">
    <source>
        <dbReference type="EMBL" id="WOB08897.1"/>
    </source>
</evidence>
<dbReference type="EMBL" id="CP136336">
    <property type="protein sequence ID" value="WOB08897.1"/>
    <property type="molecule type" value="Genomic_DNA"/>
</dbReference>